<evidence type="ECO:0000313" key="5">
    <source>
        <dbReference type="EMBL" id="SJN43681.1"/>
    </source>
</evidence>
<evidence type="ECO:0000256" key="3">
    <source>
        <dbReference type="PROSITE-ProRule" id="PRU00289"/>
    </source>
</evidence>
<dbReference type="AlphaFoldDB" id="A0A1R4KH93"/>
<dbReference type="InterPro" id="IPR027417">
    <property type="entry name" value="P-loop_NTPase"/>
</dbReference>
<protein>
    <recommendedName>
        <fullName evidence="4">FtsK domain-containing protein</fullName>
    </recommendedName>
</protein>
<evidence type="ECO:0000256" key="2">
    <source>
        <dbReference type="ARBA" id="ARBA00022840"/>
    </source>
</evidence>
<dbReference type="InterPro" id="IPR050206">
    <property type="entry name" value="FtsK/SpoIIIE/SftA"/>
</dbReference>
<reference evidence="5 6" key="1">
    <citation type="submission" date="2017-02" db="EMBL/GenBank/DDBJ databases">
        <authorList>
            <person name="Peterson S.W."/>
        </authorList>
    </citation>
    <scope>NUCLEOTIDE SEQUENCE [LARGE SCALE GENOMIC DNA]</scope>
    <source>
        <strain evidence="5 6">B Mb 05.01</strain>
    </source>
</reference>
<organism evidence="5 6">
    <name type="scientific">Microbacterium esteraromaticum</name>
    <dbReference type="NCBI Taxonomy" id="57043"/>
    <lineage>
        <taxon>Bacteria</taxon>
        <taxon>Bacillati</taxon>
        <taxon>Actinomycetota</taxon>
        <taxon>Actinomycetes</taxon>
        <taxon>Micrococcales</taxon>
        <taxon>Microbacteriaceae</taxon>
        <taxon>Microbacterium</taxon>
    </lineage>
</organism>
<dbReference type="EMBL" id="FUKO01000033">
    <property type="protein sequence ID" value="SJN43681.1"/>
    <property type="molecule type" value="Genomic_DNA"/>
</dbReference>
<dbReference type="GO" id="GO:0003677">
    <property type="term" value="F:DNA binding"/>
    <property type="evidence" value="ECO:0007669"/>
    <property type="project" value="InterPro"/>
</dbReference>
<dbReference type="SUPFAM" id="SSF52540">
    <property type="entry name" value="P-loop containing nucleoside triphosphate hydrolases"/>
    <property type="match status" value="1"/>
</dbReference>
<accession>A0A1R4KH93</accession>
<dbReference type="PANTHER" id="PTHR22683">
    <property type="entry name" value="SPORULATION PROTEIN RELATED"/>
    <property type="match status" value="1"/>
</dbReference>
<evidence type="ECO:0000313" key="6">
    <source>
        <dbReference type="Proteomes" id="UP000196320"/>
    </source>
</evidence>
<dbReference type="Proteomes" id="UP000196320">
    <property type="component" value="Unassembled WGS sequence"/>
</dbReference>
<dbReference type="GO" id="GO:0005524">
    <property type="term" value="F:ATP binding"/>
    <property type="evidence" value="ECO:0007669"/>
    <property type="project" value="UniProtKB-UniRule"/>
</dbReference>
<feature type="domain" description="FtsK" evidence="4">
    <location>
        <begin position="230"/>
        <end position="437"/>
    </location>
</feature>
<dbReference type="PROSITE" id="PS50901">
    <property type="entry name" value="FTSK"/>
    <property type="match status" value="1"/>
</dbReference>
<dbReference type="Pfam" id="PF01580">
    <property type="entry name" value="FtsK_SpoIIIE"/>
    <property type="match status" value="1"/>
</dbReference>
<dbReference type="RefSeq" id="WP_179206792.1">
    <property type="nucleotide sequence ID" value="NZ_FUKO01000033.1"/>
</dbReference>
<keyword evidence="6" id="KW-1185">Reference proteome</keyword>
<evidence type="ECO:0000256" key="1">
    <source>
        <dbReference type="ARBA" id="ARBA00022741"/>
    </source>
</evidence>
<feature type="binding site" evidence="3">
    <location>
        <begin position="247"/>
        <end position="254"/>
    </location>
    <ligand>
        <name>ATP</name>
        <dbReference type="ChEBI" id="CHEBI:30616"/>
    </ligand>
</feature>
<keyword evidence="2 3" id="KW-0067">ATP-binding</keyword>
<gene>
    <name evidence="5" type="ORF">FM104_12835</name>
</gene>
<dbReference type="InterPro" id="IPR002543">
    <property type="entry name" value="FtsK_dom"/>
</dbReference>
<proteinExistence type="predicted"/>
<sequence>MRRTQIKVGPQFNPNSTRHVDELLERIEKRGGGKGWKVVDFDGTHVTLINRGVMHSVESATKRTKIINLGGEMRASDGEKTAAMLESNPKYEGWFLTRFEPHINRAVLSQLTDGERRCRSAVANALRVKPWDVQISPRKGGGFLLELPDSYTPSAHDAKLQEVAETAVGQVGWYFTGDAKTLRGEIVPSVPPTFADVIRYRAELLPHPSGGGISPIPLGERLSERGDVPNDVLTLDFNAAPHMQLGGVTGGGKSVTVNVIIAGALAAQAELVIIDVPQKAVDFESWRPFVRPGGWGCESFQENAVALEELYKEGERRAATLKRYGVKKMSQLPADIRATMHDVLIVVDELTGLFTMDSVPRRLAADDPLRIEAESKNYARELIRTFIEKIAAEQRFVGFHLVVSSQVATVDTGASVALRTNLPHKALLGSNASDRNRRNIHSDISAIPVVPAHIKNDPKVSQGVGTAEFAGQAACVFKSFYAEEDELIELLHTRGVKSLPPTQLNQTRPDPMIVQKRFPELAEIAQHARELEATDYAAADANRPLEAWEIDPETGKPLTGFARANAARAEVTRVAKQAEPAPGM</sequence>
<evidence type="ECO:0000259" key="4">
    <source>
        <dbReference type="PROSITE" id="PS50901"/>
    </source>
</evidence>
<name>A0A1R4KH93_9MICO</name>
<dbReference type="PANTHER" id="PTHR22683:SF41">
    <property type="entry name" value="DNA TRANSLOCASE FTSK"/>
    <property type="match status" value="1"/>
</dbReference>
<keyword evidence="1 3" id="KW-0547">Nucleotide-binding</keyword>
<dbReference type="Gene3D" id="3.40.50.300">
    <property type="entry name" value="P-loop containing nucleotide triphosphate hydrolases"/>
    <property type="match status" value="1"/>
</dbReference>